<dbReference type="PANTHER" id="PTHR47544">
    <property type="entry name" value="RHO GUANINE NUCLEOTIDE EXCHANGE FACTOR 4"/>
    <property type="match status" value="1"/>
</dbReference>
<dbReference type="SMART" id="SM00325">
    <property type="entry name" value="RhoGEF"/>
    <property type="match status" value="1"/>
</dbReference>
<comment type="caution">
    <text evidence="10">The sequence shown here is derived from an EMBL/GenBank/DDBJ whole genome shotgun (WGS) entry which is preliminary data.</text>
</comment>
<dbReference type="AlphaFoldDB" id="A0AAN8FZ57"/>
<dbReference type="SMART" id="SM00233">
    <property type="entry name" value="PH"/>
    <property type="match status" value="1"/>
</dbReference>
<dbReference type="PANTHER" id="PTHR47544:SF3">
    <property type="entry name" value="RHO GUANINE NUCLEOTIDE EXCHANGE FACTOR 4 ISOFORM X1"/>
    <property type="match status" value="1"/>
</dbReference>
<keyword evidence="4" id="KW-0344">Guanine-nucleotide releasing factor</keyword>
<dbReference type="SUPFAM" id="SSF50044">
    <property type="entry name" value="SH3-domain"/>
    <property type="match status" value="1"/>
</dbReference>
<dbReference type="Pfam" id="PF00018">
    <property type="entry name" value="SH3_1"/>
    <property type="match status" value="1"/>
</dbReference>
<dbReference type="InterPro" id="IPR001452">
    <property type="entry name" value="SH3_domain"/>
</dbReference>
<dbReference type="InterPro" id="IPR036028">
    <property type="entry name" value="SH3-like_dom_sf"/>
</dbReference>
<proteinExistence type="predicted"/>
<keyword evidence="3" id="KW-0963">Cytoplasm</keyword>
<evidence type="ECO:0000313" key="11">
    <source>
        <dbReference type="Proteomes" id="UP001347796"/>
    </source>
</evidence>
<evidence type="ECO:0000256" key="5">
    <source>
        <dbReference type="PROSITE-ProRule" id="PRU00192"/>
    </source>
</evidence>
<dbReference type="Gene3D" id="2.30.29.30">
    <property type="entry name" value="Pleckstrin-homology domain (PH domain)/Phosphotyrosine-binding domain (PTB)"/>
    <property type="match status" value="1"/>
</dbReference>
<dbReference type="InterPro" id="IPR011993">
    <property type="entry name" value="PH-like_dom_sf"/>
</dbReference>
<evidence type="ECO:0000259" key="7">
    <source>
        <dbReference type="PROSITE" id="PS50002"/>
    </source>
</evidence>
<evidence type="ECO:0000256" key="2">
    <source>
        <dbReference type="ARBA" id="ARBA00022443"/>
    </source>
</evidence>
<dbReference type="GO" id="GO:0005737">
    <property type="term" value="C:cytoplasm"/>
    <property type="evidence" value="ECO:0007669"/>
    <property type="project" value="UniProtKB-SubCell"/>
</dbReference>
<organism evidence="10 11">
    <name type="scientific">Patella caerulea</name>
    <name type="common">Rayed Mediterranean limpet</name>
    <dbReference type="NCBI Taxonomy" id="87958"/>
    <lineage>
        <taxon>Eukaryota</taxon>
        <taxon>Metazoa</taxon>
        <taxon>Spiralia</taxon>
        <taxon>Lophotrochozoa</taxon>
        <taxon>Mollusca</taxon>
        <taxon>Gastropoda</taxon>
        <taxon>Patellogastropoda</taxon>
        <taxon>Patelloidea</taxon>
        <taxon>Patellidae</taxon>
        <taxon>Patella</taxon>
    </lineage>
</organism>
<dbReference type="CDD" id="cd00160">
    <property type="entry name" value="RhoGEF"/>
    <property type="match status" value="1"/>
</dbReference>
<dbReference type="PROSITE" id="PS00741">
    <property type="entry name" value="DH_1"/>
    <property type="match status" value="1"/>
</dbReference>
<accession>A0AAN8FZ57</accession>
<feature type="domain" description="SH3" evidence="7">
    <location>
        <begin position="175"/>
        <end position="234"/>
    </location>
</feature>
<dbReference type="InterPro" id="IPR001849">
    <property type="entry name" value="PH_domain"/>
</dbReference>
<evidence type="ECO:0000259" key="9">
    <source>
        <dbReference type="PROSITE" id="PS50010"/>
    </source>
</evidence>
<dbReference type="InterPro" id="IPR055251">
    <property type="entry name" value="SOS1_NGEF_PH"/>
</dbReference>
<sequence length="685" mass="79575">MNQRATSCDVGLNVFDENGNPLEEAGSNLYMSHMKAFGGSMGNLRPCDSLRSLVELRRQHQEYGNKATKLVKNRRMSTPHPIKSRTDKKQAKENTNSELVRSHSMPESLDKLHRRKNFLSLIGCDTNSIYSQSGGCDDSSDESEISVDFNHQEKSRNVRGSLLTLQTLDELIEEENMIYAEALWDHVTMDTDEMGFRAGDLIRVTDLVDKDWWFGVIDDRQGWFPATFVRLRVNQAAVEEEMTLTIHEESENVPKLRHHGVSYIDKNQARANVVNEIINAEREYSKHLKDVVEGYVKQARKRPEMFSEEKITTMFGNIEEIYTFASKFHAELEKQINPTSLHLSEIGVTFLNNSKRFEIYSDYCNNHPSACDELKEIYRNKRYRHFFEACRLLQDMIEIPLEGFLLTPVQKICKYHLQLAELLKYTPLDHPDHTNVKGALEAMKKIATLINERKRKMESIEKIATWQMSVDTWEGPDLLDISSELIYSGELHKINSSGWSQERYFFLFDHQVVYCKKDILKKNSFCYKGRINLDECEVIPQEDGKDTQYNVTVRHAWKLHDTRRDKWYLLVAKSDHVKQRWLKAFEDERQRVKDDQENNFNIPAHIREKAINNVKQKSNLQGSKGKRKMVTRSASFKSVSSKREYVSMSAIATLPRKPKQQDSTLSNISQSKKLTWFFLGGKKAK</sequence>
<evidence type="ECO:0000256" key="6">
    <source>
        <dbReference type="SAM" id="MobiDB-lite"/>
    </source>
</evidence>
<dbReference type="Gene3D" id="2.30.30.40">
    <property type="entry name" value="SH3 Domains"/>
    <property type="match status" value="1"/>
</dbReference>
<dbReference type="SUPFAM" id="SSF50729">
    <property type="entry name" value="PH domain-like"/>
    <property type="match status" value="1"/>
</dbReference>
<comment type="subcellular location">
    <subcellularLocation>
        <location evidence="1">Cytoplasm</location>
    </subcellularLocation>
</comment>
<name>A0AAN8FZ57_PATCE</name>
<dbReference type="InterPro" id="IPR035899">
    <property type="entry name" value="DBL_dom_sf"/>
</dbReference>
<evidence type="ECO:0008006" key="12">
    <source>
        <dbReference type="Google" id="ProtNLM"/>
    </source>
</evidence>
<dbReference type="SMART" id="SM00326">
    <property type="entry name" value="SH3"/>
    <property type="match status" value="1"/>
</dbReference>
<dbReference type="InterPro" id="IPR000219">
    <property type="entry name" value="DH_dom"/>
</dbReference>
<keyword evidence="2 5" id="KW-0728">SH3 domain</keyword>
<evidence type="ECO:0000256" key="4">
    <source>
        <dbReference type="ARBA" id="ARBA00022658"/>
    </source>
</evidence>
<dbReference type="SUPFAM" id="SSF48065">
    <property type="entry name" value="DBL homology domain (DH-domain)"/>
    <property type="match status" value="1"/>
</dbReference>
<dbReference type="GO" id="GO:0035556">
    <property type="term" value="P:intracellular signal transduction"/>
    <property type="evidence" value="ECO:0007669"/>
    <property type="project" value="InterPro"/>
</dbReference>
<dbReference type="CDD" id="cd11828">
    <property type="entry name" value="SH3_ARHGEF9_like"/>
    <property type="match status" value="1"/>
</dbReference>
<dbReference type="GO" id="GO:0005085">
    <property type="term" value="F:guanyl-nucleotide exchange factor activity"/>
    <property type="evidence" value="ECO:0007669"/>
    <property type="project" value="UniProtKB-KW"/>
</dbReference>
<evidence type="ECO:0000256" key="1">
    <source>
        <dbReference type="ARBA" id="ARBA00004496"/>
    </source>
</evidence>
<dbReference type="InterPro" id="IPR001331">
    <property type="entry name" value="GDS_CDC24_CS"/>
</dbReference>
<dbReference type="Gene3D" id="1.20.900.10">
    <property type="entry name" value="Dbl homology (DH) domain"/>
    <property type="match status" value="1"/>
</dbReference>
<evidence type="ECO:0000313" key="10">
    <source>
        <dbReference type="EMBL" id="KAK6167197.1"/>
    </source>
</evidence>
<feature type="region of interest" description="Disordered" evidence="6">
    <location>
        <begin position="72"/>
        <end position="107"/>
    </location>
</feature>
<dbReference type="Pfam" id="PF22697">
    <property type="entry name" value="SOS1_NGEF_PH"/>
    <property type="match status" value="1"/>
</dbReference>
<evidence type="ECO:0000256" key="3">
    <source>
        <dbReference type="ARBA" id="ARBA00022490"/>
    </source>
</evidence>
<feature type="domain" description="DH" evidence="9">
    <location>
        <begin position="269"/>
        <end position="453"/>
    </location>
</feature>
<dbReference type="Proteomes" id="UP001347796">
    <property type="component" value="Unassembled WGS sequence"/>
</dbReference>
<evidence type="ECO:0000259" key="8">
    <source>
        <dbReference type="PROSITE" id="PS50003"/>
    </source>
</evidence>
<gene>
    <name evidence="10" type="ORF">SNE40_021289</name>
</gene>
<dbReference type="PROSITE" id="PS50003">
    <property type="entry name" value="PH_DOMAIN"/>
    <property type="match status" value="1"/>
</dbReference>
<feature type="domain" description="PH" evidence="8">
    <location>
        <begin position="484"/>
        <end position="590"/>
    </location>
</feature>
<protein>
    <recommendedName>
        <fullName evidence="12">Rho guanine nucleotide exchange factor 4</fullName>
    </recommendedName>
</protein>
<dbReference type="EMBL" id="JAZGQO010000018">
    <property type="protein sequence ID" value="KAK6167197.1"/>
    <property type="molecule type" value="Genomic_DNA"/>
</dbReference>
<dbReference type="PROSITE" id="PS50010">
    <property type="entry name" value="DH_2"/>
    <property type="match status" value="1"/>
</dbReference>
<dbReference type="CDD" id="cd01224">
    <property type="entry name" value="PH_Collybistin_ASEF"/>
    <property type="match status" value="1"/>
</dbReference>
<keyword evidence="11" id="KW-1185">Reference proteome</keyword>
<reference evidence="10 11" key="1">
    <citation type="submission" date="2024-01" db="EMBL/GenBank/DDBJ databases">
        <title>The genome of the rayed Mediterranean limpet Patella caerulea (Linnaeus, 1758).</title>
        <authorList>
            <person name="Anh-Thu Weber A."/>
            <person name="Halstead-Nussloch G."/>
        </authorList>
    </citation>
    <scope>NUCLEOTIDE SEQUENCE [LARGE SCALE GENOMIC DNA]</scope>
    <source>
        <strain evidence="10">AATW-2023a</strain>
        <tissue evidence="10">Whole specimen</tissue>
    </source>
</reference>
<dbReference type="Pfam" id="PF00621">
    <property type="entry name" value="RhoGEF"/>
    <property type="match status" value="1"/>
</dbReference>
<dbReference type="PROSITE" id="PS50002">
    <property type="entry name" value="SH3"/>
    <property type="match status" value="1"/>
</dbReference>